<protein>
    <submittedName>
        <fullName evidence="1">Uncharacterized protein</fullName>
    </submittedName>
</protein>
<dbReference type="EMBL" id="CP003865">
    <property type="protein sequence ID" value="AFT90527.1"/>
    <property type="molecule type" value="Genomic_DNA"/>
</dbReference>
<evidence type="ECO:0000313" key="1">
    <source>
        <dbReference type="EMBL" id="AFT90527.1"/>
    </source>
</evidence>
<keyword evidence="1" id="KW-0614">Plasmid</keyword>
<accession>K0E171</accession>
<dbReference type="AlphaFoldDB" id="K0E171"/>
<dbReference type="Proteomes" id="UP000010105">
    <property type="component" value="Plasmid pSYMBR3459"/>
</dbReference>
<name>K0E171_9BURK</name>
<gene>
    <name evidence="1" type="ORF">BUPH_08416</name>
</gene>
<dbReference type="PATRIC" id="fig|1229205.11.peg.7308"/>
<organism evidence="1 2">
    <name type="scientific">Paraburkholderia phenoliruptrix BR3459a</name>
    <dbReference type="NCBI Taxonomy" id="1229205"/>
    <lineage>
        <taxon>Bacteria</taxon>
        <taxon>Pseudomonadati</taxon>
        <taxon>Pseudomonadota</taxon>
        <taxon>Betaproteobacteria</taxon>
        <taxon>Burkholderiales</taxon>
        <taxon>Burkholderiaceae</taxon>
        <taxon>Paraburkholderia</taxon>
    </lineage>
</organism>
<reference evidence="1 2" key="1">
    <citation type="journal article" date="2012" name="J. Bacteriol.">
        <title>Complete Genome Sequence of Burkholderia phenoliruptrix BR3459a (CLA1), a Heat-Tolerant, Nitrogen-Fixing Symbiont of Mimosa flocculosa.</title>
        <authorList>
            <person name="de Oliveira Cunha C."/>
            <person name="Goda Zuleta L.F."/>
            <person name="Paula de Almeida L.G."/>
            <person name="Prioli Ciapina L."/>
            <person name="Lustrino Borges W."/>
            <person name="Pitard R.M."/>
            <person name="Baldani J.I."/>
            <person name="Straliotto R."/>
            <person name="de Faria S.M."/>
            <person name="Hungria M."/>
            <person name="Sousa Cavada B."/>
            <person name="Mercante F.M."/>
            <person name="Ribeiro de Vasconcelos A.T."/>
        </authorList>
    </citation>
    <scope>NUCLEOTIDE SEQUENCE [LARGE SCALE GENOMIC DNA]</scope>
    <source>
        <strain evidence="1 2">BR3459a</strain>
        <plasmid evidence="1 2">pSYMBR3459</plasmid>
    </source>
</reference>
<dbReference type="HOGENOM" id="CLU_2697548_0_0_4"/>
<geneLocation type="plasmid" evidence="1 2">
    <name>pSYMBR3459</name>
</geneLocation>
<dbReference type="KEGG" id="bpx:BUPH_08416"/>
<evidence type="ECO:0000313" key="2">
    <source>
        <dbReference type="Proteomes" id="UP000010105"/>
    </source>
</evidence>
<proteinExistence type="predicted"/>
<sequence length="73" mass="7842">MRHVAQASPILPSGHFPVLVWTDAPVRDGITSRPNMSGSPRPFAVALAMGTQYEISVESLRFRSICGFGLSVA</sequence>